<comment type="caution">
    <text evidence="7">The sequence shown here is derived from an EMBL/GenBank/DDBJ whole genome shotgun (WGS) entry which is preliminary data.</text>
</comment>
<dbReference type="InterPro" id="IPR011990">
    <property type="entry name" value="TPR-like_helical_dom_sf"/>
</dbReference>
<keyword evidence="2 5" id="KW-0812">Transmembrane</keyword>
<gene>
    <name evidence="7" type="ORF">EOD42_17055</name>
</gene>
<name>A0A437MCC6_9PROT</name>
<evidence type="ECO:0000256" key="1">
    <source>
        <dbReference type="ARBA" id="ARBA00004370"/>
    </source>
</evidence>
<evidence type="ECO:0000259" key="6">
    <source>
        <dbReference type="Pfam" id="PF07219"/>
    </source>
</evidence>
<feature type="domain" description="HemY N-terminal" evidence="6">
    <location>
        <begin position="26"/>
        <end position="132"/>
    </location>
</feature>
<dbReference type="Gene3D" id="1.25.40.10">
    <property type="entry name" value="Tetratricopeptide repeat domain"/>
    <property type="match status" value="1"/>
</dbReference>
<reference evidence="7 8" key="1">
    <citation type="submission" date="2019-01" db="EMBL/GenBank/DDBJ databases">
        <authorList>
            <person name="Chen W.-M."/>
        </authorList>
    </citation>
    <scope>NUCLEOTIDE SEQUENCE [LARGE SCALE GENOMIC DNA]</scope>
    <source>
        <strain evidence="7 8">CCP-6</strain>
    </source>
</reference>
<evidence type="ECO:0000313" key="8">
    <source>
        <dbReference type="Proteomes" id="UP000282957"/>
    </source>
</evidence>
<dbReference type="AlphaFoldDB" id="A0A437MCC6"/>
<evidence type="ECO:0000256" key="5">
    <source>
        <dbReference type="SAM" id="Phobius"/>
    </source>
</evidence>
<comment type="subcellular location">
    <subcellularLocation>
        <location evidence="1">Membrane</location>
    </subcellularLocation>
</comment>
<organism evidence="7 8">
    <name type="scientific">Rhodovarius crocodyli</name>
    <dbReference type="NCBI Taxonomy" id="1979269"/>
    <lineage>
        <taxon>Bacteria</taxon>
        <taxon>Pseudomonadati</taxon>
        <taxon>Pseudomonadota</taxon>
        <taxon>Alphaproteobacteria</taxon>
        <taxon>Acetobacterales</taxon>
        <taxon>Roseomonadaceae</taxon>
        <taxon>Rhodovarius</taxon>
    </lineage>
</organism>
<dbReference type="EMBL" id="SACL01000006">
    <property type="protein sequence ID" value="RVT95291.1"/>
    <property type="molecule type" value="Genomic_DNA"/>
</dbReference>
<protein>
    <submittedName>
        <fullName evidence="7">Heme biosynthesis protein HemY</fullName>
    </submittedName>
</protein>
<dbReference type="RefSeq" id="WP_127788779.1">
    <property type="nucleotide sequence ID" value="NZ_SACL01000006.1"/>
</dbReference>
<keyword evidence="4 5" id="KW-0472">Membrane</keyword>
<keyword evidence="3 5" id="KW-1133">Transmembrane helix</keyword>
<evidence type="ECO:0000256" key="3">
    <source>
        <dbReference type="ARBA" id="ARBA00022989"/>
    </source>
</evidence>
<dbReference type="GO" id="GO:0016020">
    <property type="term" value="C:membrane"/>
    <property type="evidence" value="ECO:0007669"/>
    <property type="project" value="UniProtKB-SubCell"/>
</dbReference>
<feature type="transmembrane region" description="Helical" evidence="5">
    <location>
        <begin position="35"/>
        <end position="59"/>
    </location>
</feature>
<dbReference type="Proteomes" id="UP000282957">
    <property type="component" value="Unassembled WGS sequence"/>
</dbReference>
<dbReference type="Pfam" id="PF07219">
    <property type="entry name" value="HemY_N"/>
    <property type="match status" value="1"/>
</dbReference>
<accession>A0A437MCC6</accession>
<dbReference type="OrthoDB" id="9798343at2"/>
<dbReference type="SUPFAM" id="SSF48452">
    <property type="entry name" value="TPR-like"/>
    <property type="match status" value="1"/>
</dbReference>
<evidence type="ECO:0000313" key="7">
    <source>
        <dbReference type="EMBL" id="RVT95291.1"/>
    </source>
</evidence>
<evidence type="ECO:0000256" key="4">
    <source>
        <dbReference type="ARBA" id="ARBA00023136"/>
    </source>
</evidence>
<proteinExistence type="predicted"/>
<dbReference type="InterPro" id="IPR010817">
    <property type="entry name" value="HemY_N"/>
</dbReference>
<evidence type="ECO:0000256" key="2">
    <source>
        <dbReference type="ARBA" id="ARBA00022692"/>
    </source>
</evidence>
<keyword evidence="8" id="KW-1185">Reference proteome</keyword>
<sequence>MKRAIKLLVLAALAIAAALWLTGLGGTVELRLGDWLIAAPLAVTLVLLAVLFAVLHLVLRTIGWLRGWPARRRLRLRLSAHEQAEGAVTRALVRLAAGAPEQALLELGRARRLLGDNPQLLLLAAEAERQAGREEAAAGHFRALAAREDSRFLGLRGLLRQAVAQRDFEGARQLAEQAEKAEPGAAWLRQERAEMALATAAWREALSLAPATAPRAALSLAAAREETDPLKAAELERQAFIADPAFAPAVLAHAARLEAEGSHRRARQVLEQGWQVAPHPDIARAWLDLAPPEPLERVKAAEALARRNPDHLESRLMVGEAALRAGLTGRSRAELQTAAAMSGADRRVFEALAALERLEQGDAGHMALARAEAAAQAAPEAPGWRCGHCGTDHAHWSPRCDSCGTALSIHWNGVAAG</sequence>